<dbReference type="InterPro" id="IPR050186">
    <property type="entry name" value="TPT_transporter"/>
</dbReference>
<dbReference type="Proteomes" id="UP000075714">
    <property type="component" value="Unassembled WGS sequence"/>
</dbReference>
<dbReference type="GO" id="GO:0016020">
    <property type="term" value="C:membrane"/>
    <property type="evidence" value="ECO:0007669"/>
    <property type="project" value="UniProtKB-SubCell"/>
</dbReference>
<proteinExistence type="predicted"/>
<evidence type="ECO:0000256" key="4">
    <source>
        <dbReference type="ARBA" id="ARBA00023136"/>
    </source>
</evidence>
<keyword evidence="8" id="KW-1185">Reference proteome</keyword>
<feature type="transmembrane region" description="Helical" evidence="5">
    <location>
        <begin position="155"/>
        <end position="175"/>
    </location>
</feature>
<feature type="transmembrane region" description="Helical" evidence="5">
    <location>
        <begin position="68"/>
        <end position="86"/>
    </location>
</feature>
<dbReference type="OrthoDB" id="6418713at2759"/>
<sequence>MLVGVGSTLLWMMFSSLVIILNSSLYRRGFAYPSTVTGVGQLASALFGVFLGRLSDGQRLRPVPPPRVWLRSLLPIAAATAASMYFGNLAYLYLSVSFIQILKAFTPAITLLLCVAARLERLTAPLLVSVTMVAGGIAGAVAVESGAPSFSMLGFLAFMASSLTEAARVVGAELLRDGSRYNTAETLTYVGLPTAALLLLGAAIWELPGMMAATAAGGGSGLALVAADPWVFLAAPAVSALVNMSCFFAINATSSLTFKVAGCVKNVAVVAYGVLVHGEAITTLQVAGYAVSTAGFIMYSHIKMAATKPRPQPHAGGKTE</sequence>
<feature type="transmembrane region" description="Helical" evidence="5">
    <location>
        <begin position="230"/>
        <end position="250"/>
    </location>
</feature>
<dbReference type="EMBL" id="LSYV01000034">
    <property type="protein sequence ID" value="KXZ47736.1"/>
    <property type="molecule type" value="Genomic_DNA"/>
</dbReference>
<feature type="transmembrane region" description="Helical" evidence="5">
    <location>
        <begin position="122"/>
        <end position="143"/>
    </location>
</feature>
<dbReference type="InterPro" id="IPR037185">
    <property type="entry name" value="EmrE-like"/>
</dbReference>
<gene>
    <name evidence="7" type="ORF">GPECTOR_33g618</name>
</gene>
<feature type="domain" description="Sugar phosphate transporter" evidence="6">
    <location>
        <begin position="9"/>
        <end position="300"/>
    </location>
</feature>
<dbReference type="AlphaFoldDB" id="A0A150GD23"/>
<feature type="transmembrane region" description="Helical" evidence="5">
    <location>
        <begin position="38"/>
        <end position="56"/>
    </location>
</feature>
<accession>A0A150GD23</accession>
<protein>
    <recommendedName>
        <fullName evidence="6">Sugar phosphate transporter domain-containing protein</fullName>
    </recommendedName>
</protein>
<name>A0A150GD23_GONPE</name>
<feature type="transmembrane region" description="Helical" evidence="5">
    <location>
        <begin position="92"/>
        <end position="115"/>
    </location>
</feature>
<keyword evidence="4 5" id="KW-0472">Membrane</keyword>
<dbReference type="SUPFAM" id="SSF103481">
    <property type="entry name" value="Multidrug resistance efflux transporter EmrE"/>
    <property type="match status" value="1"/>
</dbReference>
<dbReference type="Pfam" id="PF03151">
    <property type="entry name" value="TPT"/>
    <property type="match status" value="1"/>
</dbReference>
<organism evidence="7 8">
    <name type="scientific">Gonium pectorale</name>
    <name type="common">Green alga</name>
    <dbReference type="NCBI Taxonomy" id="33097"/>
    <lineage>
        <taxon>Eukaryota</taxon>
        <taxon>Viridiplantae</taxon>
        <taxon>Chlorophyta</taxon>
        <taxon>core chlorophytes</taxon>
        <taxon>Chlorophyceae</taxon>
        <taxon>CS clade</taxon>
        <taxon>Chlamydomonadales</taxon>
        <taxon>Volvocaceae</taxon>
        <taxon>Gonium</taxon>
    </lineage>
</organism>
<reference evidence="8" key="1">
    <citation type="journal article" date="2016" name="Nat. Commun.">
        <title>The Gonium pectorale genome demonstrates co-option of cell cycle regulation during the evolution of multicellularity.</title>
        <authorList>
            <person name="Hanschen E.R."/>
            <person name="Marriage T.N."/>
            <person name="Ferris P.J."/>
            <person name="Hamaji T."/>
            <person name="Toyoda A."/>
            <person name="Fujiyama A."/>
            <person name="Neme R."/>
            <person name="Noguchi H."/>
            <person name="Minakuchi Y."/>
            <person name="Suzuki M."/>
            <person name="Kawai-Toyooka H."/>
            <person name="Smith D.R."/>
            <person name="Sparks H."/>
            <person name="Anderson J."/>
            <person name="Bakaric R."/>
            <person name="Luria V."/>
            <person name="Karger A."/>
            <person name="Kirschner M.W."/>
            <person name="Durand P.M."/>
            <person name="Michod R.E."/>
            <person name="Nozaki H."/>
            <person name="Olson B.J."/>
        </authorList>
    </citation>
    <scope>NUCLEOTIDE SEQUENCE [LARGE SCALE GENOMIC DNA]</scope>
    <source>
        <strain evidence="8">NIES-2863</strain>
    </source>
</reference>
<comment type="subcellular location">
    <subcellularLocation>
        <location evidence="1">Membrane</location>
        <topology evidence="1">Multi-pass membrane protein</topology>
    </subcellularLocation>
</comment>
<comment type="caution">
    <text evidence="7">The sequence shown here is derived from an EMBL/GenBank/DDBJ whole genome shotgun (WGS) entry which is preliminary data.</text>
</comment>
<dbReference type="InterPro" id="IPR004853">
    <property type="entry name" value="Sugar_P_trans_dom"/>
</dbReference>
<evidence type="ECO:0000256" key="3">
    <source>
        <dbReference type="ARBA" id="ARBA00022989"/>
    </source>
</evidence>
<feature type="transmembrane region" description="Helical" evidence="5">
    <location>
        <begin position="9"/>
        <end position="26"/>
    </location>
</feature>
<evidence type="ECO:0000256" key="1">
    <source>
        <dbReference type="ARBA" id="ARBA00004141"/>
    </source>
</evidence>
<feature type="transmembrane region" description="Helical" evidence="5">
    <location>
        <begin position="187"/>
        <end position="205"/>
    </location>
</feature>
<evidence type="ECO:0000313" key="8">
    <source>
        <dbReference type="Proteomes" id="UP000075714"/>
    </source>
</evidence>
<dbReference type="PANTHER" id="PTHR11132">
    <property type="entry name" value="SOLUTE CARRIER FAMILY 35"/>
    <property type="match status" value="1"/>
</dbReference>
<evidence type="ECO:0000256" key="5">
    <source>
        <dbReference type="SAM" id="Phobius"/>
    </source>
</evidence>
<evidence type="ECO:0000256" key="2">
    <source>
        <dbReference type="ARBA" id="ARBA00022692"/>
    </source>
</evidence>
<keyword evidence="2 5" id="KW-0812">Transmembrane</keyword>
<keyword evidence="3 5" id="KW-1133">Transmembrane helix</keyword>
<evidence type="ECO:0000313" key="7">
    <source>
        <dbReference type="EMBL" id="KXZ47736.1"/>
    </source>
</evidence>
<evidence type="ECO:0000259" key="6">
    <source>
        <dbReference type="Pfam" id="PF03151"/>
    </source>
</evidence>